<evidence type="ECO:0000256" key="1">
    <source>
        <dbReference type="SAM" id="MobiDB-lite"/>
    </source>
</evidence>
<organism evidence="2 3">
    <name type="scientific">Trichogramma brassicae</name>
    <dbReference type="NCBI Taxonomy" id="86971"/>
    <lineage>
        <taxon>Eukaryota</taxon>
        <taxon>Metazoa</taxon>
        <taxon>Ecdysozoa</taxon>
        <taxon>Arthropoda</taxon>
        <taxon>Hexapoda</taxon>
        <taxon>Insecta</taxon>
        <taxon>Pterygota</taxon>
        <taxon>Neoptera</taxon>
        <taxon>Endopterygota</taxon>
        <taxon>Hymenoptera</taxon>
        <taxon>Apocrita</taxon>
        <taxon>Proctotrupomorpha</taxon>
        <taxon>Chalcidoidea</taxon>
        <taxon>Trichogrammatidae</taxon>
        <taxon>Trichogramma</taxon>
    </lineage>
</organism>
<feature type="compositionally biased region" description="Basic and acidic residues" evidence="1">
    <location>
        <begin position="302"/>
        <end position="311"/>
    </location>
</feature>
<proteinExistence type="predicted"/>
<keyword evidence="3" id="KW-1185">Reference proteome</keyword>
<accession>A0A6H5IPH3</accession>
<dbReference type="AlphaFoldDB" id="A0A6H5IPH3"/>
<feature type="compositionally biased region" description="Basic and acidic residues" evidence="1">
    <location>
        <begin position="342"/>
        <end position="352"/>
    </location>
</feature>
<evidence type="ECO:0000313" key="3">
    <source>
        <dbReference type="Proteomes" id="UP000479190"/>
    </source>
</evidence>
<reference evidence="2 3" key="1">
    <citation type="submission" date="2020-02" db="EMBL/GenBank/DDBJ databases">
        <authorList>
            <person name="Ferguson B K."/>
        </authorList>
    </citation>
    <scope>NUCLEOTIDE SEQUENCE [LARGE SCALE GENOMIC DNA]</scope>
</reference>
<protein>
    <submittedName>
        <fullName evidence="2">Uncharacterized protein</fullName>
    </submittedName>
</protein>
<evidence type="ECO:0000313" key="2">
    <source>
        <dbReference type="EMBL" id="CAB0039452.1"/>
    </source>
</evidence>
<dbReference type="EMBL" id="CADCXV010000962">
    <property type="protein sequence ID" value="CAB0039452.1"/>
    <property type="molecule type" value="Genomic_DNA"/>
</dbReference>
<feature type="region of interest" description="Disordered" evidence="1">
    <location>
        <begin position="278"/>
        <end position="362"/>
    </location>
</feature>
<name>A0A6H5IPH3_9HYME</name>
<dbReference type="Proteomes" id="UP000479190">
    <property type="component" value="Unassembled WGS sequence"/>
</dbReference>
<gene>
    <name evidence="2" type="ORF">TBRA_LOCUS11193</name>
</gene>
<sequence length="381" mass="42860">MQAQSEDCYGLATRLFYNRRRNYQLSRARFFEGSIAFNDASIPYARLFCFCFVFVFSESRVGRTSTSAGIPTITTESTRCESRATTSGCPTYPSSTREFADLPASPRFSPRKFACIRPSLIVPVVPIFHCMCASEQRRLERVPEHLVTSHVQALLHGPRGLRAGLEVRRSVQHRLRQLALRPAELLHPHGLVDADRRRGELQFPPKIGNYVGHVPIYKNFGDIDLDAALAGLAIDRTTHPGGRHFHLPPAVPLQPPLVDTLQWADPASRAAVLSRLDDNHDLRDRPHDSAAETAIDPGNPRADLDRVERQFRGQQSGRSLAAARGLATRKFESHRQRRRSRADRGNAHENRQLETIGPHHRLAGTFRRDVHLSVAVYQPDT</sequence>
<feature type="compositionally biased region" description="Basic and acidic residues" evidence="1">
    <location>
        <begin position="278"/>
        <end position="290"/>
    </location>
</feature>